<dbReference type="AlphaFoldDB" id="A0A1X7UXN4"/>
<dbReference type="InterPro" id="IPR009057">
    <property type="entry name" value="Homeodomain-like_sf"/>
</dbReference>
<dbReference type="InterPro" id="IPR006600">
    <property type="entry name" value="HTH_CenpB_DNA-bd_dom"/>
</dbReference>
<name>A0A1X7UXN4_AMPQE</name>
<dbReference type="GO" id="GO:0003677">
    <property type="term" value="F:DNA binding"/>
    <property type="evidence" value="ECO:0007669"/>
    <property type="project" value="UniProtKB-KW"/>
</dbReference>
<evidence type="ECO:0000259" key="2">
    <source>
        <dbReference type="Pfam" id="PF03221"/>
    </source>
</evidence>
<dbReference type="EnsemblMetazoa" id="Aqu2.1.32456_001">
    <property type="protein sequence ID" value="Aqu2.1.32456_001"/>
    <property type="gene ID" value="Aqu2.1.32456"/>
</dbReference>
<evidence type="ECO:0000313" key="3">
    <source>
        <dbReference type="EnsemblMetazoa" id="Aqu2.1.32456_001"/>
    </source>
</evidence>
<reference evidence="3" key="1">
    <citation type="submission" date="2017-05" db="UniProtKB">
        <authorList>
            <consortium name="EnsemblMetazoa"/>
        </authorList>
    </citation>
    <scope>IDENTIFICATION</scope>
</reference>
<dbReference type="InParanoid" id="A0A1X7UXN4"/>
<proteinExistence type="predicted"/>
<feature type="domain" description="HTH CENPB-type" evidence="2">
    <location>
        <begin position="18"/>
        <end position="56"/>
    </location>
</feature>
<dbReference type="OrthoDB" id="125347at2759"/>
<accession>A0A1X7UXN4</accession>
<protein>
    <recommendedName>
        <fullName evidence="2">HTH CENPB-type domain-containing protein</fullName>
    </recommendedName>
</protein>
<organism evidence="3">
    <name type="scientific">Amphimedon queenslandica</name>
    <name type="common">Sponge</name>
    <dbReference type="NCBI Taxonomy" id="400682"/>
    <lineage>
        <taxon>Eukaryota</taxon>
        <taxon>Metazoa</taxon>
        <taxon>Porifera</taxon>
        <taxon>Demospongiae</taxon>
        <taxon>Heteroscleromorpha</taxon>
        <taxon>Haplosclerida</taxon>
        <taxon>Niphatidae</taxon>
        <taxon>Amphimedon</taxon>
    </lineage>
</organism>
<evidence type="ECO:0000256" key="1">
    <source>
        <dbReference type="ARBA" id="ARBA00023125"/>
    </source>
</evidence>
<dbReference type="Gene3D" id="1.10.10.60">
    <property type="entry name" value="Homeodomain-like"/>
    <property type="match status" value="1"/>
</dbReference>
<keyword evidence="1" id="KW-0238">DNA-binding</keyword>
<dbReference type="SUPFAM" id="SSF46689">
    <property type="entry name" value="Homeodomain-like"/>
    <property type="match status" value="1"/>
</dbReference>
<dbReference type="Pfam" id="PF03221">
    <property type="entry name" value="HTH_Tnp_Tc5"/>
    <property type="match status" value="1"/>
</dbReference>
<sequence length="60" mass="6934">MGMSRKTKTMKLSDDVLLDQCVYLWFKQKRMKGEPVSGPLLCEKAVDLSKRIHNESTSFK</sequence>